<evidence type="ECO:0000313" key="3">
    <source>
        <dbReference type="Proteomes" id="UP000030661"/>
    </source>
</evidence>
<protein>
    <submittedName>
        <fullName evidence="2">Methyltransferase type 11</fullName>
    </submittedName>
</protein>
<dbReference type="Pfam" id="PF08241">
    <property type="entry name" value="Methyltransf_11"/>
    <property type="match status" value="1"/>
</dbReference>
<keyword evidence="2" id="KW-0489">Methyltransferase</keyword>
<dbReference type="GO" id="GO:0008757">
    <property type="term" value="F:S-adenosylmethionine-dependent methyltransferase activity"/>
    <property type="evidence" value="ECO:0007669"/>
    <property type="project" value="InterPro"/>
</dbReference>
<dbReference type="GO" id="GO:0032259">
    <property type="term" value="P:methylation"/>
    <property type="evidence" value="ECO:0007669"/>
    <property type="project" value="UniProtKB-KW"/>
</dbReference>
<dbReference type="STRING" id="1499967.U27_02685"/>
<organism evidence="2 3">
    <name type="scientific">Vecturithrix granuli</name>
    <dbReference type="NCBI Taxonomy" id="1499967"/>
    <lineage>
        <taxon>Bacteria</taxon>
        <taxon>Candidatus Moduliflexota</taxon>
        <taxon>Candidatus Vecturitrichia</taxon>
        <taxon>Candidatus Vecturitrichales</taxon>
        <taxon>Candidatus Vecturitrichaceae</taxon>
        <taxon>Candidatus Vecturithrix</taxon>
    </lineage>
</organism>
<feature type="domain" description="Methyltransferase type 11" evidence="1">
    <location>
        <begin position="31"/>
        <end position="78"/>
    </location>
</feature>
<dbReference type="AlphaFoldDB" id="A0A081BTS2"/>
<evidence type="ECO:0000313" key="2">
    <source>
        <dbReference type="EMBL" id="GAK55727.1"/>
    </source>
</evidence>
<reference evidence="2 3" key="1">
    <citation type="journal article" date="2015" name="PeerJ">
        <title>First genomic representation of candidate bacterial phylum KSB3 points to enhanced environmental sensing as a trigger of wastewater bulking.</title>
        <authorList>
            <person name="Sekiguchi Y."/>
            <person name="Ohashi A."/>
            <person name="Parks D.H."/>
            <person name="Yamauchi T."/>
            <person name="Tyson G.W."/>
            <person name="Hugenholtz P."/>
        </authorList>
    </citation>
    <scope>NUCLEOTIDE SEQUENCE [LARGE SCALE GENOMIC DNA]</scope>
</reference>
<dbReference type="InterPro" id="IPR013216">
    <property type="entry name" value="Methyltransf_11"/>
</dbReference>
<dbReference type="eggNOG" id="COG2226">
    <property type="taxonomic scope" value="Bacteria"/>
</dbReference>
<evidence type="ECO:0000259" key="1">
    <source>
        <dbReference type="Pfam" id="PF08241"/>
    </source>
</evidence>
<keyword evidence="3" id="KW-1185">Reference proteome</keyword>
<gene>
    <name evidence="2" type="ORF">U27_02685</name>
</gene>
<dbReference type="HOGENOM" id="CLU_116761_0_0_0"/>
<sequence length="179" mass="20927">MKILDVGCGRQKISGAIGIDLNLSSDADVIHDLNVFPYPFAENEFDEVHCDSILEHLENFFRVMEEIHRITVPGGIIHIKVPYYTSFDAFTDPTHIHFFTSRSFDYFREDFVYHYYTTARFAMLDMHVTFLKLKQFGGLSPHKLLGIEFFANRFLKIYEAFFAYIFPAHILNVELQVIK</sequence>
<keyword evidence="2" id="KW-0808">Transferase</keyword>
<dbReference type="SUPFAM" id="SSF53335">
    <property type="entry name" value="S-adenosyl-L-methionine-dependent methyltransferases"/>
    <property type="match status" value="1"/>
</dbReference>
<dbReference type="Gene3D" id="3.40.50.150">
    <property type="entry name" value="Vaccinia Virus protein VP39"/>
    <property type="match status" value="1"/>
</dbReference>
<dbReference type="Proteomes" id="UP000030661">
    <property type="component" value="Unassembled WGS sequence"/>
</dbReference>
<dbReference type="InterPro" id="IPR029063">
    <property type="entry name" value="SAM-dependent_MTases_sf"/>
</dbReference>
<name>A0A081BTS2_VECG1</name>
<dbReference type="CDD" id="cd02440">
    <property type="entry name" value="AdoMet_MTases"/>
    <property type="match status" value="1"/>
</dbReference>
<accession>A0A081BTS2</accession>
<proteinExistence type="predicted"/>
<dbReference type="EMBL" id="DF820464">
    <property type="protein sequence ID" value="GAK55727.1"/>
    <property type="molecule type" value="Genomic_DNA"/>
</dbReference>